<dbReference type="Gene3D" id="1.25.10.10">
    <property type="entry name" value="Leucine-rich Repeat Variant"/>
    <property type="match status" value="1"/>
</dbReference>
<keyword evidence="1" id="KW-0833">Ubl conjugation pathway</keyword>
<comment type="catalytic activity">
    <reaction evidence="1">
        <text>S-ubiquitinyl-[E2 ubiquitin-conjugating enzyme]-L-cysteine + [acceptor protein]-L-lysine = [E2 ubiquitin-conjugating enzyme]-L-cysteine + N(6)-ubiquitinyl-[acceptor protein]-L-lysine.</text>
        <dbReference type="EC" id="2.3.2.27"/>
    </reaction>
</comment>
<comment type="function">
    <text evidence="1">E3 ubiquitin-protein ligase. Component of the ribosome quality control complex (RQC), a ribosome-associated complex that mediates ubiquitination and extraction of incompletely synthesized nascent chains for proteasomal degradation.</text>
</comment>
<dbReference type="Proteomes" id="UP000002279">
    <property type="component" value="Chromosome 17"/>
</dbReference>
<keyword evidence="1" id="KW-0808">Transferase</keyword>
<dbReference type="PANTHER" id="PTHR12389">
    <property type="entry name" value="ZINC FINGER PROTEIN 294"/>
    <property type="match status" value="1"/>
</dbReference>
<dbReference type="GO" id="GO:1990116">
    <property type="term" value="P:ribosome-associated ubiquitin-dependent protein catabolic process"/>
    <property type="evidence" value="ECO:0007669"/>
    <property type="project" value="UniProtKB-UniRule"/>
</dbReference>
<sequence>MGGPRPAEAKGRPSSSGRAAELLARERGTVPGFLGFGTSPGEPGYVPAVQGAEETDGPVEADFRVVLRKLSKKDVTTRLKATQEFGAMCRERDAETVRGVLPYWPRIYCKISLDHDRRVREAAQRALERLVTKVRKHLAPHLKSLMGFWLMAQCDPHPPAASAARLAFEAAFPPGRQADAVAFCLDEILGTLRDHLLKETPDTVSDPQTVPEEERKTKFFRILTCSLSALKRLLGLLPSAEVGSAEDKLKPLLSQAKFWKYGRHEAPQVRAAFFELASALCRHAPRTARERAARLCPAVLLGLDDGDPLVCPALWEAALYVPTVVEDCWSHVNAWKGVFPKLWAVMREGGRGQAAVVHPHLLPLLSKIPASVLEPRLEFFQNFFTSLVRGLSSSGAAASPAERAAIFAAFAECCRFVTLQSLGAADEDRALRRMLVDSQLVPLVGAGLRDARWQNGPLFSQTAGVLSAWEAAAESPGEGPEAAAAAAALNGVLSGLWESLARLCRDVVAPPEAEAAALAGVAGLLRALRAPGASPGAGGRAAGGVRFADGPGPGGTPEGEAPGPARPGPVSARREAPLEASVCRLAALSLALVEEHGSGRHLAFLAALLDSCPSDALFRVLAGEEGGDPPAPGAPGPAVRFVERRLPVWLGARPSEELDVLVDLLFGALRRCGGAAERAGVLDRLTQTRWSAG</sequence>
<dbReference type="FunFam" id="1.25.10.10:FF:001251">
    <property type="entry name" value="Predicted protein"/>
    <property type="match status" value="1"/>
</dbReference>
<dbReference type="InterPro" id="IPR016024">
    <property type="entry name" value="ARM-type_fold"/>
</dbReference>
<keyword evidence="1" id="KW-0862">Zinc</keyword>
<dbReference type="InterPro" id="IPR011989">
    <property type="entry name" value="ARM-like"/>
</dbReference>
<evidence type="ECO:0000259" key="3">
    <source>
        <dbReference type="Pfam" id="PF22958"/>
    </source>
</evidence>
<comment type="pathway">
    <text evidence="1">Protein modification; protein ubiquitination.</text>
</comment>
<keyword evidence="1" id="KW-0479">Metal-binding</keyword>
<proteinExistence type="inferred from homology"/>
<dbReference type="Pfam" id="PF22958">
    <property type="entry name" value="Ltn1_1st"/>
    <property type="match status" value="1"/>
</dbReference>
<dbReference type="SUPFAM" id="SSF48371">
    <property type="entry name" value="ARM repeat"/>
    <property type="match status" value="1"/>
</dbReference>
<keyword evidence="5" id="KW-1185">Reference proteome</keyword>
<dbReference type="InterPro" id="IPR039795">
    <property type="entry name" value="LTN1/Rkr1"/>
</dbReference>
<feature type="domain" description="E3 ubiquitin-protein ligase listerin N-terminal" evidence="3">
    <location>
        <begin position="61"/>
        <end position="368"/>
    </location>
</feature>
<evidence type="ECO:0000313" key="5">
    <source>
        <dbReference type="Proteomes" id="UP000002279"/>
    </source>
</evidence>
<dbReference type="AlphaFoldDB" id="A0A6I8P8A8"/>
<dbReference type="GO" id="GO:1990112">
    <property type="term" value="C:RQC complex"/>
    <property type="evidence" value="ECO:0007669"/>
    <property type="project" value="UniProtKB-UniRule"/>
</dbReference>
<dbReference type="InterPro" id="IPR054476">
    <property type="entry name" value="Ltn1_N"/>
</dbReference>
<feature type="region of interest" description="Disordered" evidence="2">
    <location>
        <begin position="1"/>
        <end position="21"/>
    </location>
</feature>
<comment type="similarity">
    <text evidence="1">Belongs to the LTN1 family.</text>
</comment>
<reference evidence="4" key="3">
    <citation type="submission" date="2025-09" db="UniProtKB">
        <authorList>
            <consortium name="Ensembl"/>
        </authorList>
    </citation>
    <scope>IDENTIFICATION</scope>
    <source>
        <strain evidence="4">Glennie</strain>
    </source>
</reference>
<dbReference type="Bgee" id="ENSOANG00000050696">
    <property type="expression patterns" value="Expressed in adult mammalian kidney and 4 other cell types or tissues"/>
</dbReference>
<dbReference type="GeneTree" id="ENSGT00390000016055"/>
<organism evidence="4 5">
    <name type="scientific">Ornithorhynchus anatinus</name>
    <name type="common">Duckbill platypus</name>
    <dbReference type="NCBI Taxonomy" id="9258"/>
    <lineage>
        <taxon>Eukaryota</taxon>
        <taxon>Metazoa</taxon>
        <taxon>Chordata</taxon>
        <taxon>Craniata</taxon>
        <taxon>Vertebrata</taxon>
        <taxon>Euteleostomi</taxon>
        <taxon>Mammalia</taxon>
        <taxon>Monotremata</taxon>
        <taxon>Ornithorhynchidae</taxon>
        <taxon>Ornithorhynchus</taxon>
    </lineage>
</organism>
<dbReference type="UniPathway" id="UPA00143"/>
<feature type="region of interest" description="Disordered" evidence="2">
    <location>
        <begin position="535"/>
        <end position="573"/>
    </location>
</feature>
<reference evidence="4 5" key="1">
    <citation type="journal article" date="2008" name="Nature">
        <title>Genome analysis of the platypus reveals unique signatures of evolution.</title>
        <authorList>
            <person name="Warren W.C."/>
            <person name="Hillier L.W."/>
            <person name="Marshall Graves J.A."/>
            <person name="Birney E."/>
            <person name="Ponting C.P."/>
            <person name="Grutzner F."/>
            <person name="Belov K."/>
            <person name="Miller W."/>
            <person name="Clarke L."/>
            <person name="Chinwalla A.T."/>
            <person name="Yang S.P."/>
            <person name="Heger A."/>
            <person name="Locke D.P."/>
            <person name="Miethke P."/>
            <person name="Waters P.D."/>
            <person name="Veyrunes F."/>
            <person name="Fulton L."/>
            <person name="Fulton B."/>
            <person name="Graves T."/>
            <person name="Wallis J."/>
            <person name="Puente X.S."/>
            <person name="Lopez-Otin C."/>
            <person name="Ordonez G.R."/>
            <person name="Eichler E.E."/>
            <person name="Chen L."/>
            <person name="Cheng Z."/>
            <person name="Deakin J.E."/>
            <person name="Alsop A."/>
            <person name="Thompson K."/>
            <person name="Kirby P."/>
            <person name="Papenfuss A.T."/>
            <person name="Wakefield M.J."/>
            <person name="Olender T."/>
            <person name="Lancet D."/>
            <person name="Huttley G.A."/>
            <person name="Smit A.F."/>
            <person name="Pask A."/>
            <person name="Temple-Smith P."/>
            <person name="Batzer M.A."/>
            <person name="Walker J.A."/>
            <person name="Konkel M.K."/>
            <person name="Harris R.S."/>
            <person name="Whittington C.M."/>
            <person name="Wong E.S."/>
            <person name="Gemmell N.J."/>
            <person name="Buschiazzo E."/>
            <person name="Vargas Jentzsch I.M."/>
            <person name="Merkel A."/>
            <person name="Schmitz J."/>
            <person name="Zemann A."/>
            <person name="Churakov G."/>
            <person name="Kriegs J.O."/>
            <person name="Brosius J."/>
            <person name="Murchison E.P."/>
            <person name="Sachidanandam R."/>
            <person name="Smith C."/>
            <person name="Hannon G.J."/>
            <person name="Tsend-Ayush E."/>
            <person name="McMillan D."/>
            <person name="Attenborough R."/>
            <person name="Rens W."/>
            <person name="Ferguson-Smith M."/>
            <person name="Lefevre C.M."/>
            <person name="Sharp J.A."/>
            <person name="Nicholas K.R."/>
            <person name="Ray D.A."/>
            <person name="Kube M."/>
            <person name="Reinhardt R."/>
            <person name="Pringle T.H."/>
            <person name="Taylor J."/>
            <person name="Jones R.C."/>
            <person name="Nixon B."/>
            <person name="Dacheux J.L."/>
            <person name="Niwa H."/>
            <person name="Sekita Y."/>
            <person name="Huang X."/>
            <person name="Stark A."/>
            <person name="Kheradpour P."/>
            <person name="Kellis M."/>
            <person name="Flicek P."/>
            <person name="Chen Y."/>
            <person name="Webber C."/>
            <person name="Hardison R."/>
            <person name="Nelson J."/>
            <person name="Hallsworth-Pepin K."/>
            <person name="Delehaunty K."/>
            <person name="Markovic C."/>
            <person name="Minx P."/>
            <person name="Feng Y."/>
            <person name="Kremitzki C."/>
            <person name="Mitreva M."/>
            <person name="Glasscock J."/>
            <person name="Wylie T."/>
            <person name="Wohldmann P."/>
            <person name="Thiru P."/>
            <person name="Nhan M.N."/>
            <person name="Pohl C.S."/>
            <person name="Smith S.M."/>
            <person name="Hou S."/>
            <person name="Nefedov M."/>
            <person name="de Jong P.J."/>
            <person name="Renfree M.B."/>
            <person name="Mardis E.R."/>
            <person name="Wilson R.K."/>
        </authorList>
    </citation>
    <scope>NUCLEOTIDE SEQUENCE [LARGE SCALE GENOMIC DNA]</scope>
    <source>
        <strain evidence="4 5">Glennie</strain>
    </source>
</reference>
<dbReference type="EC" id="2.3.2.27" evidence="1"/>
<name>A0A6I8P8A8_ORNAN</name>
<evidence type="ECO:0000256" key="1">
    <source>
        <dbReference type="RuleBase" id="RU367090"/>
    </source>
</evidence>
<dbReference type="GO" id="GO:0072344">
    <property type="term" value="P:rescue of stalled ribosome"/>
    <property type="evidence" value="ECO:0007669"/>
    <property type="project" value="UniProtKB-UniRule"/>
</dbReference>
<protein>
    <recommendedName>
        <fullName evidence="1">E3 ubiquitin-protein ligase listerin</fullName>
        <ecNumber evidence="1">2.3.2.27</ecNumber>
    </recommendedName>
    <alternativeName>
        <fullName evidence="1">RING-type E3 ubiquitin transferase listerin</fullName>
    </alternativeName>
</protein>
<evidence type="ECO:0000313" key="4">
    <source>
        <dbReference type="Ensembl" id="ENSOANP00000048576.1"/>
    </source>
</evidence>
<dbReference type="GO" id="GO:0016567">
    <property type="term" value="P:protein ubiquitination"/>
    <property type="evidence" value="ECO:0007669"/>
    <property type="project" value="UniProtKB-UniPathway"/>
</dbReference>
<keyword evidence="1" id="KW-0863">Zinc-finger</keyword>
<dbReference type="PANTHER" id="PTHR12389:SF0">
    <property type="entry name" value="E3 UBIQUITIN-PROTEIN LIGASE LISTERIN"/>
    <property type="match status" value="1"/>
</dbReference>
<reference evidence="4" key="2">
    <citation type="submission" date="2025-08" db="UniProtKB">
        <authorList>
            <consortium name="Ensembl"/>
        </authorList>
    </citation>
    <scope>IDENTIFICATION</scope>
    <source>
        <strain evidence="4">Glennie</strain>
    </source>
</reference>
<accession>A0A6I8P8A8</accession>
<comment type="subunit">
    <text evidence="1">Component of the ribosome quality control complex (RQC).</text>
</comment>
<dbReference type="GO" id="GO:0061630">
    <property type="term" value="F:ubiquitin protein ligase activity"/>
    <property type="evidence" value="ECO:0007669"/>
    <property type="project" value="UniProtKB-UniRule"/>
</dbReference>
<dbReference type="GO" id="GO:0005829">
    <property type="term" value="C:cytosol"/>
    <property type="evidence" value="ECO:0007669"/>
    <property type="project" value="UniProtKB-UniRule"/>
</dbReference>
<dbReference type="Ensembl" id="ENSOANT00000052634.1">
    <property type="protein sequence ID" value="ENSOANP00000048576.1"/>
    <property type="gene ID" value="ENSOANG00000050696.1"/>
</dbReference>
<evidence type="ECO:0000256" key="2">
    <source>
        <dbReference type="SAM" id="MobiDB-lite"/>
    </source>
</evidence>
<dbReference type="GO" id="GO:0008270">
    <property type="term" value="F:zinc ion binding"/>
    <property type="evidence" value="ECO:0007669"/>
    <property type="project" value="UniProtKB-KW"/>
</dbReference>